<protein>
    <submittedName>
        <fullName evidence="2">Uncharacterized protein</fullName>
    </submittedName>
</protein>
<feature type="compositionally biased region" description="Acidic residues" evidence="1">
    <location>
        <begin position="722"/>
        <end position="734"/>
    </location>
</feature>
<comment type="caution">
    <text evidence="2">The sequence shown here is derived from an EMBL/GenBank/DDBJ whole genome shotgun (WGS) entry which is preliminary data.</text>
</comment>
<feature type="region of interest" description="Disordered" evidence="1">
    <location>
        <begin position="721"/>
        <end position="767"/>
    </location>
</feature>
<reference evidence="2 3" key="1">
    <citation type="journal article" date="2021" name="Sci. Rep.">
        <title>The genome of the diatom Chaetoceros tenuissimus carries an ancient integrated fragment of an extant virus.</title>
        <authorList>
            <person name="Hongo Y."/>
            <person name="Kimura K."/>
            <person name="Takaki Y."/>
            <person name="Yoshida Y."/>
            <person name="Baba S."/>
            <person name="Kobayashi G."/>
            <person name="Nagasaki K."/>
            <person name="Hano T."/>
            <person name="Tomaru Y."/>
        </authorList>
    </citation>
    <scope>NUCLEOTIDE SEQUENCE [LARGE SCALE GENOMIC DNA]</scope>
    <source>
        <strain evidence="2 3">NIES-3715</strain>
    </source>
</reference>
<keyword evidence="3" id="KW-1185">Reference proteome</keyword>
<feature type="region of interest" description="Disordered" evidence="1">
    <location>
        <begin position="823"/>
        <end position="856"/>
    </location>
</feature>
<feature type="compositionally biased region" description="Basic and acidic residues" evidence="1">
    <location>
        <begin position="445"/>
        <end position="458"/>
    </location>
</feature>
<evidence type="ECO:0000313" key="2">
    <source>
        <dbReference type="EMBL" id="GFH48660.1"/>
    </source>
</evidence>
<feature type="compositionally biased region" description="Polar residues" evidence="1">
    <location>
        <begin position="743"/>
        <end position="759"/>
    </location>
</feature>
<dbReference type="AlphaFoldDB" id="A0AAD3CPX4"/>
<organism evidence="2 3">
    <name type="scientific">Chaetoceros tenuissimus</name>
    <dbReference type="NCBI Taxonomy" id="426638"/>
    <lineage>
        <taxon>Eukaryota</taxon>
        <taxon>Sar</taxon>
        <taxon>Stramenopiles</taxon>
        <taxon>Ochrophyta</taxon>
        <taxon>Bacillariophyta</taxon>
        <taxon>Coscinodiscophyceae</taxon>
        <taxon>Chaetocerotophycidae</taxon>
        <taxon>Chaetocerotales</taxon>
        <taxon>Chaetocerotaceae</taxon>
        <taxon>Chaetoceros</taxon>
    </lineage>
</organism>
<dbReference type="Proteomes" id="UP001054902">
    <property type="component" value="Unassembled WGS sequence"/>
</dbReference>
<dbReference type="EMBL" id="BLLK01000029">
    <property type="protein sequence ID" value="GFH48660.1"/>
    <property type="molecule type" value="Genomic_DNA"/>
</dbReference>
<gene>
    <name evidence="2" type="ORF">CTEN210_05136</name>
</gene>
<proteinExistence type="predicted"/>
<evidence type="ECO:0000256" key="1">
    <source>
        <dbReference type="SAM" id="MobiDB-lite"/>
    </source>
</evidence>
<evidence type="ECO:0000313" key="3">
    <source>
        <dbReference type="Proteomes" id="UP001054902"/>
    </source>
</evidence>
<sequence>MTSSIQSTPRLKGVLRNRESTSSQANYNRRSTGRLNVSEEELYSTVRRNRIQNGDEGYIKSSLKTMNDVSNSMRYNSNAYQSSNTTTSVDGTASAVPLQEDCDAWRKIGKDKRIAILKEDDINGGSDFQINHLSPLRTYIAIADRVRDQFQEAYTSPSTATSSSNDLQSIYIMGHRLINFLSKVLPTHHHFNSKRPEHTRLRVKIQHDLMTVKEQVEDLAFNLDKAFYREQMELEGMEYVISPDRKSRLEKMKERKKRVTFNLHSEMIYFKPDLVDDGDDEYEVADSDEVDDMFTTNGHVDTSMDESDLAVWEERDPDFPEIQVDLSFSDDENSSSFETSFAMLNGTSNDGHNIDHGDAFDFGFVQKKESTDDEVLNFFGGDDDGWQHFTDSAANEMQWPDDITANIDEGGFPSISMTEDPGSPCSIEKDQDITANTTASTDVSSNEHDHNFPAHEEDSASESSDSESDGSEASYVDETQDCGFPPRHESFLEKIERENFCRPIEELHENDDDSAQDSWAASDSIANDVTNDKSNVIDEPIPKSMHDIPKCISSSIIVNHDELESSIDGVTKNVAQDLDIGQAHLDQNESSVQMKSESLDTEVRKASSEIRHVAAEDPIIAFRESDKDFENSDQIDVEEKDESLNYSQSFLDFSYSSSKCNSKSHLWDLSELEQSSESIPSHDDCVFENSQIIAESPSFDYISSDDDEDSEHDEFLRSVSEEFSDNSQNEEDGNSDVSGDVKTFTTQSTAENTDQTNDDNIALKESNPLQSESVLGIAKRDTYIPTIDSPKYKGKELGEELDYLEGKMKVLKVKQDCSQNKDILTETPNTLDEDRDRKETSSGTTSHFRSRRNPTAARLKVLRQSKAWKRRYGGSM</sequence>
<dbReference type="Gene3D" id="1.20.58.80">
    <property type="entry name" value="Phosphotransferase system, lactose/cellobiose-type IIA subunit"/>
    <property type="match status" value="1"/>
</dbReference>
<feature type="compositionally biased region" description="Polar residues" evidence="1">
    <location>
        <begin position="20"/>
        <end position="33"/>
    </location>
</feature>
<name>A0AAD3CPX4_9STRA</name>
<feature type="region of interest" description="Disordered" evidence="1">
    <location>
        <begin position="403"/>
        <end position="486"/>
    </location>
</feature>
<feature type="region of interest" description="Disordered" evidence="1">
    <location>
        <begin position="1"/>
        <end position="33"/>
    </location>
</feature>
<feature type="compositionally biased region" description="Polar residues" evidence="1">
    <location>
        <begin position="433"/>
        <end position="444"/>
    </location>
</feature>
<accession>A0AAD3CPX4</accession>